<dbReference type="Pfam" id="PF01420">
    <property type="entry name" value="Methylase_S"/>
    <property type="match status" value="1"/>
</dbReference>
<dbReference type="InterPro" id="IPR000055">
    <property type="entry name" value="Restrct_endonuc_typeI_TRD"/>
</dbReference>
<evidence type="ECO:0000256" key="1">
    <source>
        <dbReference type="ARBA" id="ARBA00010923"/>
    </source>
</evidence>
<protein>
    <submittedName>
        <fullName evidence="5">Type I restriction modification DNA specificity domain</fullName>
    </submittedName>
</protein>
<gene>
    <name evidence="5" type="ORF">SY1_19300</name>
</gene>
<evidence type="ECO:0000256" key="2">
    <source>
        <dbReference type="ARBA" id="ARBA00022747"/>
    </source>
</evidence>
<keyword evidence="6" id="KW-1185">Reference proteome</keyword>
<evidence type="ECO:0000259" key="4">
    <source>
        <dbReference type="Pfam" id="PF01420"/>
    </source>
</evidence>
<name>A0AB94IY52_9BACT</name>
<organism evidence="5 6">
    <name type="scientific">Fretibacterium fastidiosum</name>
    <dbReference type="NCBI Taxonomy" id="651822"/>
    <lineage>
        <taxon>Bacteria</taxon>
        <taxon>Thermotogati</taxon>
        <taxon>Synergistota</taxon>
        <taxon>Synergistia</taxon>
        <taxon>Synergistales</taxon>
        <taxon>Aminobacteriaceae</taxon>
        <taxon>Fretibacterium</taxon>
    </lineage>
</organism>
<reference evidence="5 6" key="2">
    <citation type="submission" date="2010-03" db="EMBL/GenBank/DDBJ databases">
        <authorList>
            <person name="Pajon A."/>
        </authorList>
    </citation>
    <scope>NUCLEOTIDE SEQUENCE [LARGE SCALE GENOMIC DNA]</scope>
    <source>
        <strain evidence="5 6">SGP1</strain>
    </source>
</reference>
<dbReference type="GO" id="GO:0003677">
    <property type="term" value="F:DNA binding"/>
    <property type="evidence" value="ECO:0007669"/>
    <property type="project" value="UniProtKB-KW"/>
</dbReference>
<evidence type="ECO:0000313" key="6">
    <source>
        <dbReference type="Proteomes" id="UP000008957"/>
    </source>
</evidence>
<dbReference type="KEGG" id="sbr:SY1_19300"/>
<proteinExistence type="inferred from homology"/>
<evidence type="ECO:0000256" key="3">
    <source>
        <dbReference type="ARBA" id="ARBA00023125"/>
    </source>
</evidence>
<dbReference type="Proteomes" id="UP000008957">
    <property type="component" value="Chromosome"/>
</dbReference>
<reference evidence="6" key="1">
    <citation type="submission" date="2010-03" db="EMBL/GenBank/DDBJ databases">
        <title>The genome sequence of Synergistetes sp. SGP1.</title>
        <authorList>
            <consortium name="metaHIT consortium -- http://www.metahit.eu/"/>
            <person name="Pajon A."/>
            <person name="Turner K."/>
            <person name="Parkhill J."/>
            <person name="Wade W."/>
            <person name="Vartoukian S."/>
        </authorList>
    </citation>
    <scope>NUCLEOTIDE SEQUENCE [LARGE SCALE GENOMIC DNA]</scope>
    <source>
        <strain evidence="6">SGP1</strain>
    </source>
</reference>
<dbReference type="GO" id="GO:0009307">
    <property type="term" value="P:DNA restriction-modification system"/>
    <property type="evidence" value="ECO:0007669"/>
    <property type="project" value="UniProtKB-KW"/>
</dbReference>
<keyword evidence="3" id="KW-0238">DNA-binding</keyword>
<dbReference type="InterPro" id="IPR044946">
    <property type="entry name" value="Restrct_endonuc_typeI_TRD_sf"/>
</dbReference>
<feature type="domain" description="Type I restriction modification DNA specificity" evidence="4">
    <location>
        <begin position="5"/>
        <end position="50"/>
    </location>
</feature>
<keyword evidence="2" id="KW-0680">Restriction system</keyword>
<dbReference type="SUPFAM" id="SSF116734">
    <property type="entry name" value="DNA methylase specificity domain"/>
    <property type="match status" value="1"/>
</dbReference>
<sequence length="66" mass="7490">MCKAAIGQANINAQELQSIGIYIPPIELQKEFVAFKEQLDKSKIAVQKALDEAQLLFDSLMQTYFR</sequence>
<dbReference type="Gene3D" id="3.90.220.20">
    <property type="entry name" value="DNA methylase specificity domains"/>
    <property type="match status" value="1"/>
</dbReference>
<comment type="similarity">
    <text evidence="1">Belongs to the type-I restriction system S methylase family.</text>
</comment>
<dbReference type="EMBL" id="FP929056">
    <property type="protein sequence ID" value="CBL28763.1"/>
    <property type="molecule type" value="Genomic_DNA"/>
</dbReference>
<accession>A0AB94IY52</accession>
<dbReference type="AlphaFoldDB" id="A0AB94IY52"/>
<evidence type="ECO:0000313" key="5">
    <source>
        <dbReference type="EMBL" id="CBL28763.1"/>
    </source>
</evidence>